<protein>
    <submittedName>
        <fullName evidence="2">Uncharacterized protein</fullName>
    </submittedName>
</protein>
<dbReference type="InterPro" id="IPR002838">
    <property type="entry name" value="AIM24"/>
</dbReference>
<dbReference type="InterPro" id="IPR036983">
    <property type="entry name" value="AIM24_sf"/>
</dbReference>
<dbReference type="SUPFAM" id="SSF51219">
    <property type="entry name" value="TRAP-like"/>
    <property type="match status" value="1"/>
</dbReference>
<feature type="region of interest" description="Disordered" evidence="1">
    <location>
        <begin position="34"/>
        <end position="54"/>
    </location>
</feature>
<accession>A0A058Z593</accession>
<dbReference type="eggNOG" id="ENOG502S15J">
    <property type="taxonomic scope" value="Eukaryota"/>
</dbReference>
<dbReference type="AlphaFoldDB" id="A0A058Z593"/>
<dbReference type="OrthoDB" id="1705416at2759"/>
<dbReference type="Pfam" id="PF01987">
    <property type="entry name" value="AIM24"/>
    <property type="match status" value="1"/>
</dbReference>
<dbReference type="EMBL" id="KB932206">
    <property type="protein sequence ID" value="KCV69434.1"/>
    <property type="molecule type" value="Genomic_DNA"/>
</dbReference>
<name>A0A058Z593_FONAL</name>
<dbReference type="RefSeq" id="XP_009495999.1">
    <property type="nucleotide sequence ID" value="XM_009497724.1"/>
</dbReference>
<evidence type="ECO:0000313" key="3">
    <source>
        <dbReference type="Proteomes" id="UP000030693"/>
    </source>
</evidence>
<keyword evidence="3" id="KW-1185">Reference proteome</keyword>
<evidence type="ECO:0000256" key="1">
    <source>
        <dbReference type="SAM" id="MobiDB-lite"/>
    </source>
</evidence>
<gene>
    <name evidence="2" type="ORF">H696_03863</name>
</gene>
<dbReference type="STRING" id="691883.A0A058Z593"/>
<dbReference type="GeneID" id="20528588"/>
<organism evidence="2">
    <name type="scientific">Fonticula alba</name>
    <name type="common">Slime mold</name>
    <dbReference type="NCBI Taxonomy" id="691883"/>
    <lineage>
        <taxon>Eukaryota</taxon>
        <taxon>Rotosphaerida</taxon>
        <taxon>Fonticulaceae</taxon>
        <taxon>Fonticula</taxon>
    </lineage>
</organism>
<evidence type="ECO:0000313" key="2">
    <source>
        <dbReference type="EMBL" id="KCV69434.1"/>
    </source>
</evidence>
<dbReference type="Gene3D" id="3.60.160.10">
    <property type="entry name" value="Mitochondrial biogenesis AIM24"/>
    <property type="match status" value="1"/>
</dbReference>
<reference evidence="2" key="1">
    <citation type="submission" date="2013-04" db="EMBL/GenBank/DDBJ databases">
        <title>The Genome Sequence of Fonticula alba ATCC 38817.</title>
        <authorList>
            <consortium name="The Broad Institute Genomics Platform"/>
            <person name="Russ C."/>
            <person name="Cuomo C."/>
            <person name="Burger G."/>
            <person name="Gray M.W."/>
            <person name="Holland P.W.H."/>
            <person name="King N."/>
            <person name="Lang F.B.F."/>
            <person name="Roger A.J."/>
            <person name="Ruiz-Trillo I."/>
            <person name="Brown M."/>
            <person name="Walker B."/>
            <person name="Young S."/>
            <person name="Zeng Q."/>
            <person name="Gargeya S."/>
            <person name="Fitzgerald M."/>
            <person name="Haas B."/>
            <person name="Abouelleil A."/>
            <person name="Allen A.W."/>
            <person name="Alvarado L."/>
            <person name="Arachchi H.M."/>
            <person name="Berlin A.M."/>
            <person name="Chapman S.B."/>
            <person name="Gainer-Dewar J."/>
            <person name="Goldberg J."/>
            <person name="Griggs A."/>
            <person name="Gujja S."/>
            <person name="Hansen M."/>
            <person name="Howarth C."/>
            <person name="Imamovic A."/>
            <person name="Ireland A."/>
            <person name="Larimer J."/>
            <person name="McCowan C."/>
            <person name="Murphy C."/>
            <person name="Pearson M."/>
            <person name="Poon T.W."/>
            <person name="Priest M."/>
            <person name="Roberts A."/>
            <person name="Saif S."/>
            <person name="Shea T."/>
            <person name="Sisk P."/>
            <person name="Sykes S."/>
            <person name="Wortman J."/>
            <person name="Nusbaum C."/>
            <person name="Birren B."/>
        </authorList>
    </citation>
    <scope>NUCLEOTIDE SEQUENCE [LARGE SCALE GENOMIC DNA]</scope>
    <source>
        <strain evidence="2">ATCC 38817</strain>
    </source>
</reference>
<sequence>MSLLGTRSVGLGLRNSALLGSLRPSAGAQVALRCMSSPPTSGSPPPVAAAGAGRQSLASSATAKASEIVSAGMSRTSGWMKRATVPEPQFQIVNPGSGAVLHAHIPRGSHIVSLTNCAICFSPNVHTRITFQGSPVAASVRALSGGDFLMQHYSVGKSASPVERGSLIADDDDDIEVSDATESGDVVLAPKFAGDLAILKLSTEPASNGAHNEYYIARDSFVASTPGVNLSASMTMRRFENGHFRLKSTGDGSLALASHGRIFRVQLGPDEVYNANIKHVVAWSTSLTLTPVLADLMEDGTEEEAIGAGSGPIRSAPALKEKGIGRGKYFDRVRRNIRKRILGEKDFYSIRGPGDVYLTSRLPPTLLNLDAFKRTSAPTAAQATTLSTPTIVDNPQAVPVTQRR</sequence>
<dbReference type="InterPro" id="IPR016031">
    <property type="entry name" value="Trp_RNA-bd_attenuator-like_dom"/>
</dbReference>
<dbReference type="OMA" id="NCAICFS"/>
<proteinExistence type="predicted"/>
<dbReference type="Proteomes" id="UP000030693">
    <property type="component" value="Unassembled WGS sequence"/>
</dbReference>